<accession>A0A4Q7VPT4</accession>
<dbReference type="NCBIfam" id="TIGR01848">
    <property type="entry name" value="PHA_reg_PhaR"/>
    <property type="match status" value="1"/>
</dbReference>
<comment type="caution">
    <text evidence="4">The sequence shown here is derived from an EMBL/GenBank/DDBJ whole genome shotgun (WGS) entry which is preliminary data.</text>
</comment>
<evidence type="ECO:0000313" key="5">
    <source>
        <dbReference type="Proteomes" id="UP000293671"/>
    </source>
</evidence>
<keyword evidence="5" id="KW-1185">Reference proteome</keyword>
<dbReference type="InterPro" id="IPR010134">
    <property type="entry name" value="PHA_reg_PhaR"/>
</dbReference>
<dbReference type="InterPro" id="IPR012909">
    <property type="entry name" value="PHA_DNA-bd_N"/>
</dbReference>
<gene>
    <name evidence="4" type="ORF">EV670_2618</name>
</gene>
<feature type="domain" description="PHA accumulation regulator DNA-binding N-terminal" evidence="3">
    <location>
        <begin position="31"/>
        <end position="90"/>
    </location>
</feature>
<feature type="domain" description="PHB accumulation regulatory" evidence="2">
    <location>
        <begin position="95"/>
        <end position="132"/>
    </location>
</feature>
<feature type="compositionally biased region" description="Basic and acidic residues" evidence="1">
    <location>
        <begin position="1"/>
        <end position="20"/>
    </location>
</feature>
<dbReference type="RefSeq" id="WP_130432727.1">
    <property type="nucleotide sequence ID" value="NZ_SHKP01000006.1"/>
</dbReference>
<dbReference type="Proteomes" id="UP000293671">
    <property type="component" value="Unassembled WGS sequence"/>
</dbReference>
<protein>
    <submittedName>
        <fullName evidence="4">Polyhydroxyalkanoate synthesis repressor PhaR</fullName>
    </submittedName>
</protein>
<evidence type="ECO:0000259" key="2">
    <source>
        <dbReference type="Pfam" id="PF05233"/>
    </source>
</evidence>
<dbReference type="Pfam" id="PF05233">
    <property type="entry name" value="PHB_acc"/>
    <property type="match status" value="2"/>
</dbReference>
<dbReference type="EMBL" id="SHKP01000006">
    <property type="protein sequence ID" value="RZT98207.1"/>
    <property type="molecule type" value="Genomic_DNA"/>
</dbReference>
<dbReference type="OrthoDB" id="9795345at2"/>
<sequence length="200" mass="22468">MTDRRARAAKAESAEGHEPTADAAASEGLRILKKYPNRRLYDTRTSGYITLADVKQMVLGTERFVVRDAKTGEDITRSILLQIILEEESGGVPMFTTQMLGQIIRFYGHTMQGLMGSYLEKNIQAFIDIQGRLAEQSPAIGGARFSPEVWTQFMNVQAPMMQGLMTSYLDQSKNLFVQMQDQMHKQAETLFPPGFVAPKR</sequence>
<dbReference type="Pfam" id="PF07879">
    <property type="entry name" value="PHB_acc_N"/>
    <property type="match status" value="1"/>
</dbReference>
<reference evidence="4 5" key="1">
    <citation type="submission" date="2019-02" db="EMBL/GenBank/DDBJ databases">
        <title>Genomic Encyclopedia of Type Strains, Phase IV (KMG-IV): sequencing the most valuable type-strain genomes for metagenomic binning, comparative biology and taxonomic classification.</title>
        <authorList>
            <person name="Goeker M."/>
        </authorList>
    </citation>
    <scope>NUCLEOTIDE SEQUENCE [LARGE SCALE GENOMIC DNA]</scope>
    <source>
        <strain evidence="4 5">DSM 19570</strain>
    </source>
</reference>
<dbReference type="GO" id="GO:0006355">
    <property type="term" value="P:regulation of DNA-templated transcription"/>
    <property type="evidence" value="ECO:0007669"/>
    <property type="project" value="InterPro"/>
</dbReference>
<evidence type="ECO:0000256" key="1">
    <source>
        <dbReference type="SAM" id="MobiDB-lite"/>
    </source>
</evidence>
<feature type="domain" description="PHB accumulation regulatory" evidence="2">
    <location>
        <begin position="145"/>
        <end position="184"/>
    </location>
</feature>
<proteinExistence type="predicted"/>
<evidence type="ECO:0000313" key="4">
    <source>
        <dbReference type="EMBL" id="RZT98207.1"/>
    </source>
</evidence>
<organism evidence="4 5">
    <name type="scientific">Rivibacter subsaxonicus</name>
    <dbReference type="NCBI Taxonomy" id="457575"/>
    <lineage>
        <taxon>Bacteria</taxon>
        <taxon>Pseudomonadati</taxon>
        <taxon>Pseudomonadota</taxon>
        <taxon>Betaproteobacteria</taxon>
        <taxon>Burkholderiales</taxon>
        <taxon>Rivibacter</taxon>
    </lineage>
</organism>
<dbReference type="InterPro" id="IPR007897">
    <property type="entry name" value="PHB_accumulat"/>
</dbReference>
<dbReference type="AlphaFoldDB" id="A0A4Q7VPT4"/>
<evidence type="ECO:0000259" key="3">
    <source>
        <dbReference type="Pfam" id="PF07879"/>
    </source>
</evidence>
<name>A0A4Q7VPT4_9BURK</name>
<feature type="region of interest" description="Disordered" evidence="1">
    <location>
        <begin position="1"/>
        <end position="23"/>
    </location>
</feature>